<evidence type="ECO:0000313" key="2">
    <source>
        <dbReference type="EMBL" id="SCE69235.1"/>
    </source>
</evidence>
<dbReference type="AlphaFoldDB" id="A0A1C4UC10"/>
<dbReference type="Proteomes" id="UP000198864">
    <property type="component" value="Unassembled WGS sequence"/>
</dbReference>
<dbReference type="Pfam" id="PF21863">
    <property type="entry name" value="HTH_67"/>
    <property type="match status" value="1"/>
</dbReference>
<dbReference type="NCBIfam" id="NF047719">
    <property type="entry name" value="SCO6745_fam_HTH"/>
    <property type="match status" value="1"/>
</dbReference>
<evidence type="ECO:0000313" key="3">
    <source>
        <dbReference type="Proteomes" id="UP000198864"/>
    </source>
</evidence>
<protein>
    <submittedName>
        <fullName evidence="2">Uncharacterized protein</fullName>
    </submittedName>
</protein>
<name>A0A1C4UC10_9ACTN</name>
<sequence length="270" mass="27666">MCGPYTASGPGSVRGRRVGLPGRGGAVTPEQVAAASKPVVLDLGDAFSRDPTTLRRARLLGISGWAFYISGRAGALGGVRAETAAAALGFIAPDAVADGWDAAARVVPPFEVAAASLAECCRWGAQQLGPLPGTERLSALVERAVVAAEASGMPLFAAWRAMPLPDLSPGARSAAGLRLLREHFTGAYLLAVRAAGMTPLEAVLAGPEGEAGAVACGWPPPYPPIGPLVRRRLWAEAVTNRLAAPAFTALGPADGAELVELLHRTRVDLG</sequence>
<dbReference type="InterPro" id="IPR054058">
    <property type="entry name" value="HTH_67"/>
</dbReference>
<evidence type="ECO:0000256" key="1">
    <source>
        <dbReference type="SAM" id="MobiDB-lite"/>
    </source>
</evidence>
<gene>
    <name evidence="2" type="ORF">GA0070561_0900</name>
</gene>
<proteinExistence type="predicted"/>
<feature type="region of interest" description="Disordered" evidence="1">
    <location>
        <begin position="1"/>
        <end position="25"/>
    </location>
</feature>
<dbReference type="EMBL" id="FMCR01000001">
    <property type="protein sequence ID" value="SCE69235.1"/>
    <property type="molecule type" value="Genomic_DNA"/>
</dbReference>
<reference evidence="2 3" key="1">
    <citation type="submission" date="2016-06" db="EMBL/GenBank/DDBJ databases">
        <authorList>
            <person name="Kjaerup R.B."/>
            <person name="Dalgaard T.S."/>
            <person name="Juul-Madsen H.R."/>
        </authorList>
    </citation>
    <scope>NUCLEOTIDE SEQUENCE [LARGE SCALE GENOMIC DNA]</scope>
    <source>
        <strain evidence="2 3">DSM 44871</strain>
    </source>
</reference>
<accession>A0A1C4UC10</accession>
<organism evidence="2 3">
    <name type="scientific">Micromonospora saelicesensis</name>
    <dbReference type="NCBI Taxonomy" id="285676"/>
    <lineage>
        <taxon>Bacteria</taxon>
        <taxon>Bacillati</taxon>
        <taxon>Actinomycetota</taxon>
        <taxon>Actinomycetes</taxon>
        <taxon>Micromonosporales</taxon>
        <taxon>Micromonosporaceae</taxon>
        <taxon>Micromonospora</taxon>
    </lineage>
</organism>
<dbReference type="STRING" id="285676.GA0070561_0900"/>